<dbReference type="SUPFAM" id="SSF53474">
    <property type="entry name" value="alpha/beta-Hydrolases"/>
    <property type="match status" value="1"/>
</dbReference>
<feature type="region of interest" description="Disordered" evidence="1">
    <location>
        <begin position="737"/>
        <end position="769"/>
    </location>
</feature>
<evidence type="ECO:0000259" key="2">
    <source>
        <dbReference type="Pfam" id="PF12146"/>
    </source>
</evidence>
<feature type="compositionally biased region" description="Acidic residues" evidence="1">
    <location>
        <begin position="372"/>
        <end position="393"/>
    </location>
</feature>
<dbReference type="PANTHER" id="PTHR11614">
    <property type="entry name" value="PHOSPHOLIPASE-RELATED"/>
    <property type="match status" value="1"/>
</dbReference>
<evidence type="ECO:0000313" key="3">
    <source>
        <dbReference type="EMBL" id="GAB67773.1"/>
    </source>
</evidence>
<dbReference type="InterPro" id="IPR022742">
    <property type="entry name" value="Hydrolase_4"/>
</dbReference>
<accession>K6ULJ5</accession>
<dbReference type="Gene3D" id="3.40.50.1820">
    <property type="entry name" value="alpha/beta hydrolase"/>
    <property type="match status" value="1"/>
</dbReference>
<dbReference type="OMA" id="CNCGVRT"/>
<evidence type="ECO:0000256" key="1">
    <source>
        <dbReference type="SAM" id="MobiDB-lite"/>
    </source>
</evidence>
<dbReference type="EMBL" id="DF157104">
    <property type="protein sequence ID" value="GAB67773.1"/>
    <property type="molecule type" value="Genomic_DNA"/>
</dbReference>
<name>K6ULJ5_PLACD</name>
<feature type="region of interest" description="Disordered" evidence="1">
    <location>
        <begin position="680"/>
        <end position="721"/>
    </location>
</feature>
<feature type="region of interest" description="Disordered" evidence="1">
    <location>
        <begin position="339"/>
        <end position="393"/>
    </location>
</feature>
<dbReference type="InterPro" id="IPR051044">
    <property type="entry name" value="MAG_DAG_Lipase"/>
</dbReference>
<dbReference type="eggNOG" id="ENOG502SEKT">
    <property type="taxonomic scope" value="Eukaryota"/>
</dbReference>
<keyword evidence="4" id="KW-1185">Reference proteome</keyword>
<dbReference type="PhylomeDB" id="K6ULJ5"/>
<sequence length="894" mass="99277">MIKGNNAEGEPELLQGISGEGGENKASHSPNELRLPHEVTRPKSHSARAAQPSRNSAASDKLKTSLSEDKSDKKYTKILYDDGNPEITFFVNKENLKIAKYAWRVENPKAYVFALHGITSHLRNEYLNYMGRPSWVDEKQQKGEMASCVIGGEYDFMQGNNYNCWDSSVSVNKSECKDDRGKVAHGEGGNNFVNLPEEGASPAGEEAEAGVRGRCGADEKVNTGEEENGGAHGGTNADDGSAVGCSFNKILQTNWTKDMKIINETNNMMYDYCQPGEGNSSGVSSSCDSSDYGEKKNLEKKLTMFLSCSSCITNINEGSNHLNSKLNFGTGESGSHPLYDNDGGGECARESTGRDGDCAKRMKLNSDSSEGSSEETSSEDSSEETSSDEDIIDDENVLLPNKSDTHVNYDSNVYYCSMCGICNYCNCGVRTLSYKNSWIEKFNQNGFSFFGIDNQSHGLSEGFKNYRCYVEDFESFIADTLQALEIFIEEWKEKDELKPIIIMGLSMGGCIALKTMEAIFRLNKEWKAYVKSLVLVSPMISLGKQKNKISNRLLISATKFLKYFFPLLPVNVKESNARYPWIKHDSEIDPHQYCGPLRIRIAAECVSAADSCLTYKNLKHIEESDIDIMVIQSKNDCLVDPIGAIDFLRKMMRLHSRRERRKNASMLDAERIRMASSAFSQEISEKKSDSLGPTDSTFIGSACNPGEEDPSGEPSSRALHRESSAHIRAATQVMGYVTTHGKKTTPPKDETVASKYSSTSFTTNSNHLPSERQALLHSERKEDPHPMLVKSSLSIESTSRILRNDSYFSIGSSEDDVKGEKGIWTPFDHGYYKSFNLKKLKNVGGVVGEDPPGQEEYKNLIVYILKYGCHTLPGEPHSRETVTLLVDWLNRICS</sequence>
<feature type="compositionally biased region" description="Basic and acidic residues" evidence="1">
    <location>
        <begin position="347"/>
        <end position="360"/>
    </location>
</feature>
<dbReference type="InterPro" id="IPR029058">
    <property type="entry name" value="AB_hydrolase_fold"/>
</dbReference>
<dbReference type="Pfam" id="PF12146">
    <property type="entry name" value="Hydrolase_4"/>
    <property type="match status" value="1"/>
</dbReference>
<reference evidence="3 4" key="1">
    <citation type="journal article" date="2012" name="Nat. Genet.">
        <title>Plasmodium cynomolgi genome sequences provide insight into Plasmodium vivax and the monkey malaria clade.</title>
        <authorList>
            <person name="Tachibana S."/>
            <person name="Sullivan S.A."/>
            <person name="Kawai S."/>
            <person name="Nakamura S."/>
            <person name="Kim H.R."/>
            <person name="Goto N."/>
            <person name="Arisue N."/>
            <person name="Palacpac N.M.Q."/>
            <person name="Honma H."/>
            <person name="Yagi M."/>
            <person name="Tougan T."/>
            <person name="Katakai Y."/>
            <person name="Kaneko O."/>
            <person name="Mita T."/>
            <person name="Kita K."/>
            <person name="Yasutomi Y."/>
            <person name="Sutton P.L."/>
            <person name="Shakhbatyan R."/>
            <person name="Horii T."/>
            <person name="Yasunaga T."/>
            <person name="Barnwell J.W."/>
            <person name="Escalante A.A."/>
            <person name="Carlton J.M."/>
            <person name="Tanabe K."/>
        </authorList>
    </citation>
    <scope>NUCLEOTIDE SEQUENCE [LARGE SCALE GENOMIC DNA]</scope>
    <source>
        <strain evidence="3 4">B</strain>
    </source>
</reference>
<dbReference type="OrthoDB" id="2498029at2759"/>
<gene>
    <name evidence="3" type="ORF">PCYB_123390</name>
</gene>
<dbReference type="AlphaFoldDB" id="K6ULJ5"/>
<feature type="domain" description="Serine aminopeptidase S33" evidence="2">
    <location>
        <begin position="438"/>
        <end position="653"/>
    </location>
</feature>
<dbReference type="VEuPathDB" id="PlasmoDB:PCYB_123390"/>
<dbReference type="RefSeq" id="XP_004223720.1">
    <property type="nucleotide sequence ID" value="XM_004223672.1"/>
</dbReference>
<evidence type="ECO:0000313" key="4">
    <source>
        <dbReference type="Proteomes" id="UP000006319"/>
    </source>
</evidence>
<protein>
    <submittedName>
        <fullName evidence="3">PST-A protein</fullName>
    </submittedName>
</protein>
<feature type="compositionally biased region" description="Polar residues" evidence="1">
    <location>
        <begin position="754"/>
        <end position="768"/>
    </location>
</feature>
<feature type="region of interest" description="Disordered" evidence="1">
    <location>
        <begin position="1"/>
        <end position="68"/>
    </location>
</feature>
<feature type="region of interest" description="Disordered" evidence="1">
    <location>
        <begin position="181"/>
        <end position="213"/>
    </location>
</feature>
<organism evidence="3 4">
    <name type="scientific">Plasmodium cynomolgi (strain B)</name>
    <dbReference type="NCBI Taxonomy" id="1120755"/>
    <lineage>
        <taxon>Eukaryota</taxon>
        <taxon>Sar</taxon>
        <taxon>Alveolata</taxon>
        <taxon>Apicomplexa</taxon>
        <taxon>Aconoidasida</taxon>
        <taxon>Haemosporida</taxon>
        <taxon>Plasmodiidae</taxon>
        <taxon>Plasmodium</taxon>
        <taxon>Plasmodium (Plasmodium)</taxon>
    </lineage>
</organism>
<dbReference type="Proteomes" id="UP000006319">
    <property type="component" value="Chromosome 12"/>
</dbReference>
<dbReference type="GeneID" id="14694146"/>
<dbReference type="KEGG" id="pcy:PCYB_123390"/>
<proteinExistence type="predicted"/>